<gene>
    <name evidence="2" type="ORF">HPBE_LOCUS17963</name>
</gene>
<accession>A0A183G807</accession>
<evidence type="ECO:0000313" key="3">
    <source>
        <dbReference type="Proteomes" id="UP000050761"/>
    </source>
</evidence>
<evidence type="ECO:0000313" key="4">
    <source>
        <dbReference type="WBParaSite" id="HPBE_0001796401-mRNA-1"/>
    </source>
</evidence>
<dbReference type="AlphaFoldDB" id="A0A183G807"/>
<reference evidence="4" key="2">
    <citation type="submission" date="2019-09" db="UniProtKB">
        <authorList>
            <consortium name="WormBaseParasite"/>
        </authorList>
    </citation>
    <scope>IDENTIFICATION</scope>
</reference>
<proteinExistence type="predicted"/>
<sequence length="93" mass="10390">MSDKLETIANGSSYAQSSAKSLTARDDIAKVLTERIETIKTVAPNAAEQPLKRTTSTCKGFSMKFETKVASWKLLTRCQTKRNPLKRELDLQL</sequence>
<evidence type="ECO:0000313" key="2">
    <source>
        <dbReference type="EMBL" id="VDP10327.1"/>
    </source>
</evidence>
<dbReference type="WBParaSite" id="HPBE_0001796401-mRNA-1">
    <property type="protein sequence ID" value="HPBE_0001796401-mRNA-1"/>
    <property type="gene ID" value="HPBE_0001796401"/>
</dbReference>
<organism evidence="3 4">
    <name type="scientific">Heligmosomoides polygyrus</name>
    <name type="common">Parasitic roundworm</name>
    <dbReference type="NCBI Taxonomy" id="6339"/>
    <lineage>
        <taxon>Eukaryota</taxon>
        <taxon>Metazoa</taxon>
        <taxon>Ecdysozoa</taxon>
        <taxon>Nematoda</taxon>
        <taxon>Chromadorea</taxon>
        <taxon>Rhabditida</taxon>
        <taxon>Rhabditina</taxon>
        <taxon>Rhabditomorpha</taxon>
        <taxon>Strongyloidea</taxon>
        <taxon>Heligmosomidae</taxon>
        <taxon>Heligmosomoides</taxon>
    </lineage>
</organism>
<name>A0A183G807_HELPZ</name>
<evidence type="ECO:0000256" key="1">
    <source>
        <dbReference type="SAM" id="MobiDB-lite"/>
    </source>
</evidence>
<dbReference type="Proteomes" id="UP000050761">
    <property type="component" value="Unassembled WGS sequence"/>
</dbReference>
<protein>
    <submittedName>
        <fullName evidence="2 4">Uncharacterized protein</fullName>
    </submittedName>
</protein>
<accession>A0A3P8A8K2</accession>
<keyword evidence="3" id="KW-1185">Reference proteome</keyword>
<feature type="compositionally biased region" description="Polar residues" evidence="1">
    <location>
        <begin position="9"/>
        <end position="21"/>
    </location>
</feature>
<reference evidence="2 3" key="1">
    <citation type="submission" date="2018-11" db="EMBL/GenBank/DDBJ databases">
        <authorList>
            <consortium name="Pathogen Informatics"/>
        </authorList>
    </citation>
    <scope>NUCLEOTIDE SEQUENCE [LARGE SCALE GENOMIC DNA]</scope>
</reference>
<dbReference type="EMBL" id="UZAH01030377">
    <property type="protein sequence ID" value="VDP10327.1"/>
    <property type="molecule type" value="Genomic_DNA"/>
</dbReference>
<feature type="region of interest" description="Disordered" evidence="1">
    <location>
        <begin position="1"/>
        <end position="22"/>
    </location>
</feature>